<name>A0ABX0F6Q3_9BACL</name>
<evidence type="ECO:0000259" key="1">
    <source>
        <dbReference type="Pfam" id="PF08242"/>
    </source>
</evidence>
<dbReference type="PANTHER" id="PTHR43861">
    <property type="entry name" value="TRANS-ACONITATE 2-METHYLTRANSFERASE-RELATED"/>
    <property type="match status" value="1"/>
</dbReference>
<dbReference type="Gene3D" id="3.40.50.150">
    <property type="entry name" value="Vaccinia Virus protein VP39"/>
    <property type="match status" value="1"/>
</dbReference>
<dbReference type="InterPro" id="IPR029063">
    <property type="entry name" value="SAM-dependent_MTases_sf"/>
</dbReference>
<proteinExistence type="predicted"/>
<evidence type="ECO:0000313" key="2">
    <source>
        <dbReference type="EMBL" id="NGZ76060.1"/>
    </source>
</evidence>
<dbReference type="PANTHER" id="PTHR43861:SF6">
    <property type="entry name" value="METHYLTRANSFERASE TYPE 11"/>
    <property type="match status" value="1"/>
</dbReference>
<dbReference type="CDD" id="cd02440">
    <property type="entry name" value="AdoMet_MTases"/>
    <property type="match status" value="1"/>
</dbReference>
<dbReference type="SUPFAM" id="SSF53335">
    <property type="entry name" value="S-adenosyl-L-methionine-dependent methyltransferases"/>
    <property type="match status" value="1"/>
</dbReference>
<organism evidence="2 3">
    <name type="scientific">Saccharibacillus alkalitolerans</name>
    <dbReference type="NCBI Taxonomy" id="2705290"/>
    <lineage>
        <taxon>Bacteria</taxon>
        <taxon>Bacillati</taxon>
        <taxon>Bacillota</taxon>
        <taxon>Bacilli</taxon>
        <taxon>Bacillales</taxon>
        <taxon>Paenibacillaceae</taxon>
        <taxon>Saccharibacillus</taxon>
    </lineage>
</organism>
<keyword evidence="2" id="KW-0808">Transferase</keyword>
<reference evidence="2 3" key="1">
    <citation type="submission" date="2020-01" db="EMBL/GenBank/DDBJ databases">
        <title>Polyphasic characterisation and genomic insights into a novel alkali tolerant bacterium VR-M41.</title>
        <authorList>
            <person name="Vemuluri V.R."/>
        </authorList>
    </citation>
    <scope>NUCLEOTIDE SEQUENCE [LARGE SCALE GENOMIC DNA]</scope>
    <source>
        <strain evidence="2 3">VR-M41</strain>
    </source>
</reference>
<dbReference type="EMBL" id="JAAFGS010000004">
    <property type="protein sequence ID" value="NGZ76060.1"/>
    <property type="molecule type" value="Genomic_DNA"/>
</dbReference>
<keyword evidence="2" id="KW-0489">Methyltransferase</keyword>
<dbReference type="GO" id="GO:0032259">
    <property type="term" value="P:methylation"/>
    <property type="evidence" value="ECO:0007669"/>
    <property type="project" value="UniProtKB-KW"/>
</dbReference>
<sequence>MKIGQVELNLDYYKGYDAYSDGDIEDEILSYVENEADLADIIRKDDRWPILYHLSPIRRNLLEWIEFDHTQVGLEVGAGCGALTGVLCEGSLKVDAIELSLKRAKILAGRNKDKDNLNVLVGNFNDIPLADQAYDYITLIGVLEYAAHYTNTANPFQDFLNNLYSKLKPNGRLIVAIENKFGLKYWSGAREDHTGEFFDGLENYKPDSNARTFSKSELDTLLQQCGFDHCEFYYPYPDYKMPKQIFSDDYLPDASFGGETPNYDMDRVRLFNEKKVLNNVIQNEMFPFFSNSFLVICQKGAD</sequence>
<keyword evidence="3" id="KW-1185">Reference proteome</keyword>
<protein>
    <submittedName>
        <fullName evidence="2">Class I SAM-dependent methyltransferase</fullName>
    </submittedName>
</protein>
<comment type="caution">
    <text evidence="2">The sequence shown here is derived from an EMBL/GenBank/DDBJ whole genome shotgun (WGS) entry which is preliminary data.</text>
</comment>
<evidence type="ECO:0000313" key="3">
    <source>
        <dbReference type="Proteomes" id="UP000800303"/>
    </source>
</evidence>
<dbReference type="GO" id="GO:0008168">
    <property type="term" value="F:methyltransferase activity"/>
    <property type="evidence" value="ECO:0007669"/>
    <property type="project" value="UniProtKB-KW"/>
</dbReference>
<feature type="domain" description="Methyltransferase type 12" evidence="1">
    <location>
        <begin position="74"/>
        <end position="173"/>
    </location>
</feature>
<dbReference type="Proteomes" id="UP000800303">
    <property type="component" value="Unassembled WGS sequence"/>
</dbReference>
<gene>
    <name evidence="2" type="ORF">GYN08_12100</name>
</gene>
<dbReference type="InterPro" id="IPR013217">
    <property type="entry name" value="Methyltransf_12"/>
</dbReference>
<dbReference type="Pfam" id="PF08242">
    <property type="entry name" value="Methyltransf_12"/>
    <property type="match status" value="1"/>
</dbReference>
<accession>A0ABX0F6Q3</accession>